<keyword evidence="3" id="KW-1185">Reference proteome</keyword>
<gene>
    <name evidence="2" type="ORF">IV417_18000</name>
</gene>
<feature type="chain" id="PRO_5043002688" evidence="1">
    <location>
        <begin position="24"/>
        <end position="47"/>
    </location>
</feature>
<organism evidence="2 3">
    <name type="scientific">Harenicola maris</name>
    <dbReference type="NCBI Taxonomy" id="2841044"/>
    <lineage>
        <taxon>Bacteria</taxon>
        <taxon>Pseudomonadati</taxon>
        <taxon>Pseudomonadota</taxon>
        <taxon>Alphaproteobacteria</taxon>
        <taxon>Rhodobacterales</taxon>
        <taxon>Paracoccaceae</taxon>
        <taxon>Harenicola</taxon>
    </lineage>
</organism>
<comment type="caution">
    <text evidence="2">The sequence shown here is derived from an EMBL/GenBank/DDBJ whole genome shotgun (WGS) entry which is preliminary data.</text>
</comment>
<protein>
    <submittedName>
        <fullName evidence="2">Uncharacterized protein</fullName>
    </submittedName>
</protein>
<sequence length="47" mass="4859">MIWLLRKILIPAAALAFGWFAHADVAGKKCTEAGGTTSGGICRGVAQ</sequence>
<feature type="signal peptide" evidence="1">
    <location>
        <begin position="1"/>
        <end position="23"/>
    </location>
</feature>
<evidence type="ECO:0000256" key="1">
    <source>
        <dbReference type="SAM" id="SignalP"/>
    </source>
</evidence>
<dbReference type="EMBL" id="JADQAZ010000004">
    <property type="protein sequence ID" value="MBT0959286.1"/>
    <property type="molecule type" value="Genomic_DNA"/>
</dbReference>
<dbReference type="AlphaFoldDB" id="A0AAP2CVH6"/>
<keyword evidence="1" id="KW-0732">Signal</keyword>
<dbReference type="Proteomes" id="UP001315686">
    <property type="component" value="Unassembled WGS sequence"/>
</dbReference>
<evidence type="ECO:0000313" key="3">
    <source>
        <dbReference type="Proteomes" id="UP001315686"/>
    </source>
</evidence>
<reference evidence="2 3" key="1">
    <citation type="journal article" date="2021" name="Arch. Microbiol.">
        <title>Harenicola maris gen. nov., sp. nov. isolated from the Sea of Japan shallow sediments.</title>
        <authorList>
            <person name="Romanenko L.A."/>
            <person name="Kurilenko V.V."/>
            <person name="Chernysheva N.Y."/>
            <person name="Tekutyeva L.A."/>
            <person name="Velansky P.V."/>
            <person name="Svetashev V.I."/>
            <person name="Isaeva M.P."/>
        </authorList>
    </citation>
    <scope>NUCLEOTIDE SEQUENCE [LARGE SCALE GENOMIC DNA]</scope>
    <source>
        <strain evidence="2 3">KMM 3653</strain>
    </source>
</reference>
<dbReference type="RefSeq" id="WP_327795521.1">
    <property type="nucleotide sequence ID" value="NZ_JADQAZ010000004.1"/>
</dbReference>
<evidence type="ECO:0000313" key="2">
    <source>
        <dbReference type="EMBL" id="MBT0959286.1"/>
    </source>
</evidence>
<name>A0AAP2CVH6_9RHOB</name>
<accession>A0AAP2CVH6</accession>
<proteinExistence type="predicted"/>